<dbReference type="Proteomes" id="UP000053237">
    <property type="component" value="Unassembled WGS sequence"/>
</dbReference>
<dbReference type="OrthoDB" id="266334at2759"/>
<gene>
    <name evidence="9" type="ORF">BN9_012140</name>
</gene>
<dbReference type="InParanoid" id="A0A024G1C0"/>
<evidence type="ECO:0000256" key="1">
    <source>
        <dbReference type="ARBA" id="ARBA00004308"/>
    </source>
</evidence>
<dbReference type="GO" id="GO:0034975">
    <property type="term" value="P:protein folding in endoplasmic reticulum"/>
    <property type="evidence" value="ECO:0007669"/>
    <property type="project" value="TreeGrafter"/>
</dbReference>
<dbReference type="PANTHER" id="PTHR12953:SF0">
    <property type="entry name" value="SUN DOMAIN-CONTAINING OSSIFICATION FACTOR"/>
    <property type="match status" value="1"/>
</dbReference>
<keyword evidence="2 6" id="KW-0812">Transmembrane</keyword>
<dbReference type="InterPro" id="IPR045120">
    <property type="entry name" value="Suco/Slp1-like"/>
</dbReference>
<dbReference type="GO" id="GO:0005737">
    <property type="term" value="C:cytoplasm"/>
    <property type="evidence" value="ECO:0007669"/>
    <property type="project" value="TreeGrafter"/>
</dbReference>
<evidence type="ECO:0000256" key="2">
    <source>
        <dbReference type="ARBA" id="ARBA00022692"/>
    </source>
</evidence>
<feature type="region of interest" description="Disordered" evidence="5">
    <location>
        <begin position="30"/>
        <end position="70"/>
    </location>
</feature>
<evidence type="ECO:0000256" key="7">
    <source>
        <dbReference type="SAM" id="SignalP"/>
    </source>
</evidence>
<dbReference type="AlphaFoldDB" id="A0A024G1C0"/>
<dbReference type="InterPro" id="IPR008979">
    <property type="entry name" value="Galactose-bd-like_sf"/>
</dbReference>
<feature type="chain" id="PRO_5001532106" description="SUN domain-containing protein" evidence="7">
    <location>
        <begin position="23"/>
        <end position="639"/>
    </location>
</feature>
<evidence type="ECO:0000256" key="3">
    <source>
        <dbReference type="ARBA" id="ARBA00022989"/>
    </source>
</evidence>
<keyword evidence="3 6" id="KW-1133">Transmembrane helix</keyword>
<proteinExistence type="predicted"/>
<dbReference type="GO" id="GO:0012505">
    <property type="term" value="C:endomembrane system"/>
    <property type="evidence" value="ECO:0007669"/>
    <property type="project" value="UniProtKB-SubCell"/>
</dbReference>
<feature type="compositionally biased region" description="Basic and acidic residues" evidence="5">
    <location>
        <begin position="30"/>
        <end position="60"/>
    </location>
</feature>
<dbReference type="InterPro" id="IPR012919">
    <property type="entry name" value="SUN_dom"/>
</dbReference>
<accession>A0A024G1C0</accession>
<evidence type="ECO:0000313" key="10">
    <source>
        <dbReference type="Proteomes" id="UP000053237"/>
    </source>
</evidence>
<evidence type="ECO:0000313" key="9">
    <source>
        <dbReference type="EMBL" id="CCI40430.1"/>
    </source>
</evidence>
<dbReference type="PROSITE" id="PS51469">
    <property type="entry name" value="SUN"/>
    <property type="match status" value="1"/>
</dbReference>
<name>A0A024G1C0_9STRA</name>
<comment type="caution">
    <text evidence="9">The sequence shown here is derived from an EMBL/GenBank/DDBJ whole genome shotgun (WGS) entry which is preliminary data.</text>
</comment>
<protein>
    <recommendedName>
        <fullName evidence="8">SUN domain-containing protein</fullName>
    </recommendedName>
</protein>
<feature type="region of interest" description="Disordered" evidence="5">
    <location>
        <begin position="351"/>
        <end position="374"/>
    </location>
</feature>
<evidence type="ECO:0000259" key="8">
    <source>
        <dbReference type="PROSITE" id="PS51469"/>
    </source>
</evidence>
<dbReference type="Gene3D" id="2.60.120.260">
    <property type="entry name" value="Galactose-binding domain-like"/>
    <property type="match status" value="1"/>
</dbReference>
<feature type="transmembrane region" description="Helical" evidence="6">
    <location>
        <begin position="513"/>
        <end position="535"/>
    </location>
</feature>
<dbReference type="Pfam" id="PF07738">
    <property type="entry name" value="Sad1_UNC"/>
    <property type="match status" value="1"/>
</dbReference>
<evidence type="ECO:0000256" key="6">
    <source>
        <dbReference type="SAM" id="Phobius"/>
    </source>
</evidence>
<reference evidence="9 10" key="1">
    <citation type="submission" date="2012-05" db="EMBL/GenBank/DDBJ databases">
        <title>Recombination and specialization in a pathogen metapopulation.</title>
        <authorList>
            <person name="Gardiner A."/>
            <person name="Kemen E."/>
            <person name="Schultz-Larsen T."/>
            <person name="MacLean D."/>
            <person name="Van Oosterhout C."/>
            <person name="Jones J.D.G."/>
        </authorList>
    </citation>
    <scope>NUCLEOTIDE SEQUENCE [LARGE SCALE GENOMIC DNA]</scope>
    <source>
        <strain evidence="9 10">Ac Nc2</strain>
    </source>
</reference>
<organism evidence="9 10">
    <name type="scientific">Albugo candida</name>
    <dbReference type="NCBI Taxonomy" id="65357"/>
    <lineage>
        <taxon>Eukaryota</taxon>
        <taxon>Sar</taxon>
        <taxon>Stramenopiles</taxon>
        <taxon>Oomycota</taxon>
        <taxon>Peronosporomycetes</taxon>
        <taxon>Albuginales</taxon>
        <taxon>Albuginaceae</taxon>
        <taxon>Albugo</taxon>
    </lineage>
</organism>
<evidence type="ECO:0000256" key="4">
    <source>
        <dbReference type="ARBA" id="ARBA00023136"/>
    </source>
</evidence>
<feature type="domain" description="SUN" evidence="8">
    <location>
        <begin position="89"/>
        <end position="249"/>
    </location>
</feature>
<keyword evidence="10" id="KW-1185">Reference proteome</keyword>
<dbReference type="GO" id="GO:0016020">
    <property type="term" value="C:membrane"/>
    <property type="evidence" value="ECO:0007669"/>
    <property type="project" value="InterPro"/>
</dbReference>
<comment type="subcellular location">
    <subcellularLocation>
        <location evidence="1">Endomembrane system</location>
    </subcellularLocation>
</comment>
<keyword evidence="7" id="KW-0732">Signal</keyword>
<dbReference type="PANTHER" id="PTHR12953">
    <property type="entry name" value="MEMBRANE PROTEIN CH1 RELATED"/>
    <property type="match status" value="1"/>
</dbReference>
<evidence type="ECO:0000256" key="5">
    <source>
        <dbReference type="SAM" id="MobiDB-lite"/>
    </source>
</evidence>
<dbReference type="SUPFAM" id="SSF49785">
    <property type="entry name" value="Galactose-binding domain-like"/>
    <property type="match status" value="1"/>
</dbReference>
<dbReference type="EMBL" id="CAIX01000008">
    <property type="protein sequence ID" value="CCI40430.1"/>
    <property type="molecule type" value="Genomic_DNA"/>
</dbReference>
<keyword evidence="4 6" id="KW-0472">Membrane</keyword>
<sequence length="639" mass="72557">MNKSWVLWVCLSLSLCMRNVNAILTPDTEPERVAQSDAEGHLDASKVRDDTQIDRIHDDSEPSGANDISEGGFKAIEMDEDEVLEASDTKSAQDNIGSEIYDQDTGSKRQNYASLDAGATILDAASEVKNPTNLLVPDKDRYMLFPCEKSARWVLISLSEDVHAEAITIANFEQFSSPVKDFLILGSLNYPTDTWYVLGNFTAQQIQGEQVFPLNSKQHVRYIKVRLLNHYGAEYYCTLSQIKIYGKSFSQVISQLEKHIEEDVNLVSHTHLNENDLTDAIGDTDEKEEQIELGQCTFSDKKREVEAAQKESRFTFGNETCAANEFIVPGNWNGMIDSRESGKHVNMEAPTESAMDRDSVHENGQASGSIAPSAISYRKANTTPFESSASLTAVPAHQGQGFSRLESIFIRITRKLHMLEINQTLLVKSMEHFQQESSALSGLLQKHEEMFTRNLSELKDIIRAMRLKTEQDENRSNLNRIESQLAIDDLRNDVAFLWNDMMLLREIITTMKAGIVCAIVLSVFVIGFFLLRILFRCLKKCKRRADLRDLLRLLNRSDYDTEDLEYDDASFDALRDVLFDGRGPRFVNREQRFGTSWDDLAIERKTLRQKIIAEPNLFRFLHTRQGSKSSSRIADIRTD</sequence>
<feature type="signal peptide" evidence="7">
    <location>
        <begin position="1"/>
        <end position="22"/>
    </location>
</feature>